<evidence type="ECO:0000313" key="7">
    <source>
        <dbReference type="EMBL" id="CAE8622430.1"/>
    </source>
</evidence>
<dbReference type="GO" id="GO:0006508">
    <property type="term" value="P:proteolysis"/>
    <property type="evidence" value="ECO:0007669"/>
    <property type="project" value="UniProtKB-KW"/>
</dbReference>
<evidence type="ECO:0000259" key="6">
    <source>
        <dbReference type="PROSITE" id="PS51858"/>
    </source>
</evidence>
<dbReference type="PANTHER" id="PTHR12378">
    <property type="entry name" value="DESUMOYLATING ISOPEPTIDASE"/>
    <property type="match status" value="1"/>
</dbReference>
<dbReference type="PROSITE" id="PS51858">
    <property type="entry name" value="PPPDE"/>
    <property type="match status" value="1"/>
</dbReference>
<evidence type="ECO:0000259" key="5">
    <source>
        <dbReference type="PROSITE" id="PS50030"/>
    </source>
</evidence>
<dbReference type="Pfam" id="PF05903">
    <property type="entry name" value="Peptidase_C97"/>
    <property type="match status" value="1"/>
</dbReference>
<dbReference type="Gene3D" id="3.90.1720.30">
    <property type="entry name" value="PPPDE domains"/>
    <property type="match status" value="1"/>
</dbReference>
<comment type="similarity">
    <text evidence="1">Belongs to the DeSI family.</text>
</comment>
<evidence type="ECO:0008006" key="9">
    <source>
        <dbReference type="Google" id="ProtNLM"/>
    </source>
</evidence>
<feature type="compositionally biased region" description="Low complexity" evidence="4">
    <location>
        <begin position="671"/>
        <end position="694"/>
    </location>
</feature>
<dbReference type="AlphaFoldDB" id="A0A813G6Y4"/>
<dbReference type="SMART" id="SM00165">
    <property type="entry name" value="UBA"/>
    <property type="match status" value="1"/>
</dbReference>
<dbReference type="GO" id="GO:0008233">
    <property type="term" value="F:peptidase activity"/>
    <property type="evidence" value="ECO:0007669"/>
    <property type="project" value="UniProtKB-KW"/>
</dbReference>
<dbReference type="PANTHER" id="PTHR12378:SF7">
    <property type="entry name" value="DESUMOYLATING ISOPEPTIDASE 1"/>
    <property type="match status" value="1"/>
</dbReference>
<dbReference type="InterPro" id="IPR009060">
    <property type="entry name" value="UBA-like_sf"/>
</dbReference>
<name>A0A813G6Y4_POLGL</name>
<comment type="caution">
    <text evidence="7">The sequence shown here is derived from an EMBL/GenBank/DDBJ whole genome shotgun (WGS) entry which is preliminary data.</text>
</comment>
<dbReference type="SUPFAM" id="SSF46934">
    <property type="entry name" value="UBA-like"/>
    <property type="match status" value="1"/>
</dbReference>
<proteinExistence type="inferred from homology"/>
<dbReference type="InterPro" id="IPR008580">
    <property type="entry name" value="PPPDE_dom"/>
</dbReference>
<feature type="domain" description="PPPDE" evidence="6">
    <location>
        <begin position="140"/>
        <end position="274"/>
    </location>
</feature>
<gene>
    <name evidence="7" type="ORF">PGLA1383_LOCUS39870</name>
</gene>
<dbReference type="Gene3D" id="1.10.8.10">
    <property type="entry name" value="DNA helicase RuvA subunit, C-terminal domain"/>
    <property type="match status" value="1"/>
</dbReference>
<protein>
    <recommendedName>
        <fullName evidence="9">UBA domain-containing protein</fullName>
    </recommendedName>
</protein>
<dbReference type="InterPro" id="IPR042266">
    <property type="entry name" value="PPPDE_sf"/>
</dbReference>
<dbReference type="PROSITE" id="PS50030">
    <property type="entry name" value="UBA"/>
    <property type="match status" value="1"/>
</dbReference>
<evidence type="ECO:0000256" key="1">
    <source>
        <dbReference type="ARBA" id="ARBA00008140"/>
    </source>
</evidence>
<dbReference type="OrthoDB" id="21221at2759"/>
<dbReference type="GO" id="GO:0070646">
    <property type="term" value="P:protein modification by small protein removal"/>
    <property type="evidence" value="ECO:0007669"/>
    <property type="project" value="TreeGrafter"/>
</dbReference>
<feature type="domain" description="UBA" evidence="5">
    <location>
        <begin position="418"/>
        <end position="463"/>
    </location>
</feature>
<keyword evidence="2" id="KW-0645">Protease</keyword>
<evidence type="ECO:0000313" key="8">
    <source>
        <dbReference type="Proteomes" id="UP000654075"/>
    </source>
</evidence>
<accession>A0A813G6Y4</accession>
<dbReference type="EMBL" id="CAJNNV010027971">
    <property type="protein sequence ID" value="CAE8622430.1"/>
    <property type="molecule type" value="Genomic_DNA"/>
</dbReference>
<sequence length="722" mass="76957">MGLRCHGLVHMDEWLHDRLLAASGLPAHLANQINISVRSTMQRQPSILSQVQWLLEMADATQSGVLSIEDISTAYCKGWWRLAEGPGGGLQLLSDSELQWSDPEQLARELLLAAHLGLRTRPDCLSYGELLAFCLGRQKQAVSLALYDLSDGLASRISPYIFGQQLDGLWHTSIWAFGVEYYYGGDICRAVPGQTRFGNPTKLVNLGITLRSPAELDIFLTRELQPEFTPGSYDVLHHNCNHFSDRASHHLVGRGIPEEVLRMPDCVASAPAVLRPLLNHWLSGAEARLGRGARATGQELRPPPLSRQPREMFSHQELPPGQIVNMLPSRTQSGQTVLGQVLRPGSGGTSYSHTLAPADRAWVHFYEPPCSVHRGRLRTEMVERKRLQPTAGQVAAGASFDAAMNALAKPESSPLRQEHDSRSVLSKALSELVARGFQEREAEASLALAGGNLERAASILRFQVAAQGPPKEPGQEPNSSMPITVTYSHIGVPTASVNNINNNNNSNSNSSINPGSGLESQRSVASRPSQSAPCPMRAHAGDASDTAVRSRGMVASYAAPAAGNAVTPARPLSAGDLLLNSAPAPALFNGSCSLANLFSAAPAPAAMAGTVGGSLETSSADFRRPRRFTVAPAAAGAAGPPPSTRPQVFQVATGPLWQVDSPVFGGATHTSNNNNNSNNSNNNNNNHNWASSANLEKGHPGGGLPRARRLTVGYNPGGRGGA</sequence>
<dbReference type="InterPro" id="IPR015940">
    <property type="entry name" value="UBA"/>
</dbReference>
<dbReference type="Proteomes" id="UP000654075">
    <property type="component" value="Unassembled WGS sequence"/>
</dbReference>
<keyword evidence="8" id="KW-1185">Reference proteome</keyword>
<reference evidence="7" key="1">
    <citation type="submission" date="2021-02" db="EMBL/GenBank/DDBJ databases">
        <authorList>
            <person name="Dougan E. K."/>
            <person name="Rhodes N."/>
            <person name="Thang M."/>
            <person name="Chan C."/>
        </authorList>
    </citation>
    <scope>NUCLEOTIDE SEQUENCE</scope>
</reference>
<feature type="region of interest" description="Disordered" evidence="4">
    <location>
        <begin position="660"/>
        <end position="722"/>
    </location>
</feature>
<feature type="compositionally biased region" description="Low complexity" evidence="4">
    <location>
        <begin position="498"/>
        <end position="513"/>
    </location>
</feature>
<feature type="region of interest" description="Disordered" evidence="4">
    <location>
        <begin position="496"/>
        <end position="547"/>
    </location>
</feature>
<evidence type="ECO:0000256" key="3">
    <source>
        <dbReference type="ARBA" id="ARBA00022801"/>
    </source>
</evidence>
<dbReference type="SMART" id="SM01179">
    <property type="entry name" value="DUF862"/>
    <property type="match status" value="1"/>
</dbReference>
<keyword evidence="3" id="KW-0378">Hydrolase</keyword>
<evidence type="ECO:0000256" key="4">
    <source>
        <dbReference type="SAM" id="MobiDB-lite"/>
    </source>
</evidence>
<feature type="compositionally biased region" description="Polar residues" evidence="4">
    <location>
        <begin position="518"/>
        <end position="532"/>
    </location>
</feature>
<evidence type="ECO:0000256" key="2">
    <source>
        <dbReference type="ARBA" id="ARBA00022670"/>
    </source>
</evidence>
<organism evidence="7 8">
    <name type="scientific">Polarella glacialis</name>
    <name type="common">Dinoflagellate</name>
    <dbReference type="NCBI Taxonomy" id="89957"/>
    <lineage>
        <taxon>Eukaryota</taxon>
        <taxon>Sar</taxon>
        <taxon>Alveolata</taxon>
        <taxon>Dinophyceae</taxon>
        <taxon>Suessiales</taxon>
        <taxon>Suessiaceae</taxon>
        <taxon>Polarella</taxon>
    </lineage>
</organism>